<dbReference type="PANTHER" id="PTHR12192:SF26">
    <property type="entry name" value="GLUTATHIONE-SPECIFIC GAMMA-GLUTAMYLCYCLOTRANSFERASE 1"/>
    <property type="match status" value="1"/>
</dbReference>
<dbReference type="GO" id="GO:0006751">
    <property type="term" value="P:glutathione catabolic process"/>
    <property type="evidence" value="ECO:0007669"/>
    <property type="project" value="InterPro"/>
</dbReference>
<keyword evidence="3" id="KW-0456">Lyase</keyword>
<dbReference type="AlphaFoldDB" id="A0AAW1NJC2"/>
<evidence type="ECO:0000313" key="5">
    <source>
        <dbReference type="EMBL" id="KAK9758831.1"/>
    </source>
</evidence>
<dbReference type="CDD" id="cd06661">
    <property type="entry name" value="GGCT_like"/>
    <property type="match status" value="1"/>
</dbReference>
<comment type="similarity">
    <text evidence="1">Belongs to the gamma-glutamylcyclotransferase family. ChaC subfamily.</text>
</comment>
<dbReference type="EMBL" id="JASPKY010000003">
    <property type="protein sequence ID" value="KAK9758831.1"/>
    <property type="molecule type" value="Genomic_DNA"/>
</dbReference>
<protein>
    <recommendedName>
        <fullName evidence="2">glutathione-specific gamma-glutamylcyclotransferase</fullName>
        <ecNumber evidence="2">4.3.2.7</ecNumber>
    </recommendedName>
</protein>
<evidence type="ECO:0000256" key="2">
    <source>
        <dbReference type="ARBA" id="ARBA00012344"/>
    </source>
</evidence>
<comment type="caution">
    <text evidence="5">The sequence shown here is derived from an EMBL/GenBank/DDBJ whole genome shotgun (WGS) entry which is preliminary data.</text>
</comment>
<dbReference type="GO" id="GO:0005737">
    <property type="term" value="C:cytoplasm"/>
    <property type="evidence" value="ECO:0007669"/>
    <property type="project" value="TreeGrafter"/>
</dbReference>
<comment type="catalytic activity">
    <reaction evidence="4">
        <text>glutathione = L-cysteinylglycine + 5-oxo-L-proline</text>
        <dbReference type="Rhea" id="RHEA:47724"/>
        <dbReference type="ChEBI" id="CHEBI:57925"/>
        <dbReference type="ChEBI" id="CHEBI:58402"/>
        <dbReference type="ChEBI" id="CHEBI:61694"/>
        <dbReference type="EC" id="4.3.2.7"/>
    </reaction>
</comment>
<organism evidence="5 6">
    <name type="scientific">Popillia japonica</name>
    <name type="common">Japanese beetle</name>
    <dbReference type="NCBI Taxonomy" id="7064"/>
    <lineage>
        <taxon>Eukaryota</taxon>
        <taxon>Metazoa</taxon>
        <taxon>Ecdysozoa</taxon>
        <taxon>Arthropoda</taxon>
        <taxon>Hexapoda</taxon>
        <taxon>Insecta</taxon>
        <taxon>Pterygota</taxon>
        <taxon>Neoptera</taxon>
        <taxon>Endopterygota</taxon>
        <taxon>Coleoptera</taxon>
        <taxon>Polyphaga</taxon>
        <taxon>Scarabaeiformia</taxon>
        <taxon>Scarabaeidae</taxon>
        <taxon>Rutelinae</taxon>
        <taxon>Popillia</taxon>
    </lineage>
</organism>
<keyword evidence="6" id="KW-1185">Reference proteome</keyword>
<dbReference type="InterPro" id="IPR013024">
    <property type="entry name" value="GGCT-like"/>
</dbReference>
<evidence type="ECO:0000256" key="1">
    <source>
        <dbReference type="ARBA" id="ARBA00009662"/>
    </source>
</evidence>
<dbReference type="PANTHER" id="PTHR12192">
    <property type="entry name" value="CATION TRANSPORT PROTEIN CHAC-RELATED"/>
    <property type="match status" value="1"/>
</dbReference>
<gene>
    <name evidence="5" type="ORF">QE152_g412</name>
</gene>
<dbReference type="InterPro" id="IPR006840">
    <property type="entry name" value="ChaC"/>
</dbReference>
<dbReference type="SUPFAM" id="SSF110857">
    <property type="entry name" value="Gamma-glutamyl cyclotransferase-like"/>
    <property type="match status" value="1"/>
</dbReference>
<accession>A0AAW1NJC2</accession>
<sequence length="251" mass="28342">MTPSLQLDDNVEIRETKSLWIFGYGSLCWRPGFEYNKAVLGHIKGFSRRFWQGNDVHRGTSEKPGRVVTLVEDNDDSVVYGIAFAISGEAAISYLSQREVKLGGYDTKFATFHPSNGAPIKNVLLYVATPANSLWLGEAPLTKIASEITETRGLCGHNVEYLLRLANFMRQYCPGIEDPHLFKLEAAVLRMISERNMCIKSLMGDGRECVTFKMISSLNHQSLDNRLNYERGNNFQFTTQMSSKSLRCVRI</sequence>
<dbReference type="InterPro" id="IPR036568">
    <property type="entry name" value="GGCT-like_sf"/>
</dbReference>
<dbReference type="Gene3D" id="3.10.490.10">
    <property type="entry name" value="Gamma-glutamyl cyclotransferase-like"/>
    <property type="match status" value="1"/>
</dbReference>
<dbReference type="Pfam" id="PF04752">
    <property type="entry name" value="ChaC"/>
    <property type="match status" value="1"/>
</dbReference>
<dbReference type="Proteomes" id="UP001458880">
    <property type="component" value="Unassembled WGS sequence"/>
</dbReference>
<proteinExistence type="inferred from homology"/>
<evidence type="ECO:0000313" key="6">
    <source>
        <dbReference type="Proteomes" id="UP001458880"/>
    </source>
</evidence>
<dbReference type="GO" id="GO:0061928">
    <property type="term" value="F:glutathione specific gamma-glutamylcyclotransferase activity"/>
    <property type="evidence" value="ECO:0007669"/>
    <property type="project" value="UniProtKB-EC"/>
</dbReference>
<evidence type="ECO:0000256" key="3">
    <source>
        <dbReference type="ARBA" id="ARBA00023239"/>
    </source>
</evidence>
<dbReference type="EC" id="4.3.2.7" evidence="2"/>
<evidence type="ECO:0000256" key="4">
    <source>
        <dbReference type="ARBA" id="ARBA00048073"/>
    </source>
</evidence>
<name>A0AAW1NJC2_POPJA</name>
<reference evidence="5 6" key="1">
    <citation type="journal article" date="2024" name="BMC Genomics">
        <title>De novo assembly and annotation of Popillia japonica's genome with initial clues to its potential as an invasive pest.</title>
        <authorList>
            <person name="Cucini C."/>
            <person name="Boschi S."/>
            <person name="Funari R."/>
            <person name="Cardaioli E."/>
            <person name="Iannotti N."/>
            <person name="Marturano G."/>
            <person name="Paoli F."/>
            <person name="Bruttini M."/>
            <person name="Carapelli A."/>
            <person name="Frati F."/>
            <person name="Nardi F."/>
        </authorList>
    </citation>
    <scope>NUCLEOTIDE SEQUENCE [LARGE SCALE GENOMIC DNA]</scope>
    <source>
        <strain evidence="5">DMR45628</strain>
    </source>
</reference>